<protein>
    <submittedName>
        <fullName evidence="1">Uncharacterized protein</fullName>
    </submittedName>
</protein>
<dbReference type="AlphaFoldDB" id="A0A2P2IQU8"/>
<organism evidence="1">
    <name type="scientific">Rhizophora mucronata</name>
    <name type="common">Asiatic mangrove</name>
    <dbReference type="NCBI Taxonomy" id="61149"/>
    <lineage>
        <taxon>Eukaryota</taxon>
        <taxon>Viridiplantae</taxon>
        <taxon>Streptophyta</taxon>
        <taxon>Embryophyta</taxon>
        <taxon>Tracheophyta</taxon>
        <taxon>Spermatophyta</taxon>
        <taxon>Magnoliopsida</taxon>
        <taxon>eudicotyledons</taxon>
        <taxon>Gunneridae</taxon>
        <taxon>Pentapetalae</taxon>
        <taxon>rosids</taxon>
        <taxon>fabids</taxon>
        <taxon>Malpighiales</taxon>
        <taxon>Rhizophoraceae</taxon>
        <taxon>Rhizophora</taxon>
    </lineage>
</organism>
<name>A0A2P2IQU8_RHIMU</name>
<accession>A0A2P2IQU8</accession>
<reference evidence="1" key="1">
    <citation type="submission" date="2018-02" db="EMBL/GenBank/DDBJ databases">
        <title>Rhizophora mucronata_Transcriptome.</title>
        <authorList>
            <person name="Meera S.P."/>
            <person name="Sreeshan A."/>
            <person name="Augustine A."/>
        </authorList>
    </citation>
    <scope>NUCLEOTIDE SEQUENCE</scope>
    <source>
        <tissue evidence="1">Leaf</tissue>
    </source>
</reference>
<sequence>MRISKTTIQGVRSHAFNPILIIWYYSMFRSDFASISIPPNQGKIYIYIHNKGNILDERFLTFTGQQKKIIGSLVKETAELQVQGILYSAYHSSKIIA</sequence>
<evidence type="ECO:0000313" key="1">
    <source>
        <dbReference type="EMBL" id="MBW83595.1"/>
    </source>
</evidence>
<dbReference type="EMBL" id="GGEC01003112">
    <property type="protein sequence ID" value="MBW83595.1"/>
    <property type="molecule type" value="Transcribed_RNA"/>
</dbReference>
<proteinExistence type="predicted"/>